<dbReference type="STRING" id="716928.GCA_000261485_00807"/>
<evidence type="ECO:0000256" key="1">
    <source>
        <dbReference type="ARBA" id="ARBA00004651"/>
    </source>
</evidence>
<dbReference type="InterPro" id="IPR014047">
    <property type="entry name" value="Chr_Tranpt_l_chain"/>
</dbReference>
<feature type="transmembrane region" description="Helical" evidence="7">
    <location>
        <begin position="306"/>
        <end position="328"/>
    </location>
</feature>
<feature type="transmembrane region" description="Helical" evidence="7">
    <location>
        <begin position="130"/>
        <end position="153"/>
    </location>
</feature>
<dbReference type="eggNOG" id="COG2059">
    <property type="taxonomic scope" value="Bacteria"/>
</dbReference>
<evidence type="ECO:0000256" key="5">
    <source>
        <dbReference type="ARBA" id="ARBA00022989"/>
    </source>
</evidence>
<dbReference type="KEGG" id="esj:SJ05684_c03950"/>
<name>A0A249P7G7_9HYPH</name>
<keyword evidence="3" id="KW-1003">Cell membrane</keyword>
<comment type="subcellular location">
    <subcellularLocation>
        <location evidence="1">Cell membrane</location>
        <topology evidence="1">Multi-pass membrane protein</topology>
    </subcellularLocation>
</comment>
<feature type="transmembrane region" description="Helical" evidence="7">
    <location>
        <begin position="340"/>
        <end position="361"/>
    </location>
</feature>
<evidence type="ECO:0000313" key="8">
    <source>
        <dbReference type="EMBL" id="ASY61861.1"/>
    </source>
</evidence>
<dbReference type="PANTHER" id="PTHR33567">
    <property type="entry name" value="CHROMATE ION TRANSPORTER (EUROFUNG)"/>
    <property type="match status" value="1"/>
</dbReference>
<dbReference type="EMBL" id="CP023067">
    <property type="protein sequence ID" value="ASY61861.1"/>
    <property type="molecule type" value="Genomic_DNA"/>
</dbReference>
<dbReference type="Pfam" id="PF02417">
    <property type="entry name" value="Chromate_transp"/>
    <property type="match status" value="2"/>
</dbReference>
<feature type="transmembrane region" description="Helical" evidence="7">
    <location>
        <begin position="165"/>
        <end position="196"/>
    </location>
</feature>
<proteinExistence type="inferred from homology"/>
<evidence type="ECO:0000256" key="7">
    <source>
        <dbReference type="SAM" id="Phobius"/>
    </source>
</evidence>
<keyword evidence="9" id="KW-1185">Reference proteome</keyword>
<evidence type="ECO:0000256" key="2">
    <source>
        <dbReference type="ARBA" id="ARBA00005262"/>
    </source>
</evidence>
<protein>
    <submittedName>
        <fullName evidence="8">Chromate transport protein ChrA</fullName>
    </submittedName>
</protein>
<comment type="similarity">
    <text evidence="2">Belongs to the chromate ion transporter (CHR) (TC 2.A.51) family.</text>
</comment>
<keyword evidence="5 7" id="KW-1133">Transmembrane helix</keyword>
<accession>A0A249P7G7</accession>
<reference evidence="8 9" key="1">
    <citation type="submission" date="2017-08" db="EMBL/GenBank/DDBJ databases">
        <title>Multipartite genome sequences of Sinorhizobium species nodulating soybeans.</title>
        <authorList>
            <person name="Tian C.F."/>
        </authorList>
    </citation>
    <scope>NUCLEOTIDE SEQUENCE [LARGE SCALE GENOMIC DNA]</scope>
    <source>
        <strain evidence="8 9">CCBAU 05684</strain>
    </source>
</reference>
<feature type="transmembrane region" description="Helical" evidence="7">
    <location>
        <begin position="381"/>
        <end position="403"/>
    </location>
</feature>
<dbReference type="GO" id="GO:0015109">
    <property type="term" value="F:chromate transmembrane transporter activity"/>
    <property type="evidence" value="ECO:0007669"/>
    <property type="project" value="InterPro"/>
</dbReference>
<feature type="transmembrane region" description="Helical" evidence="7">
    <location>
        <begin position="232"/>
        <end position="254"/>
    </location>
</feature>
<evidence type="ECO:0000313" key="9">
    <source>
        <dbReference type="Proteomes" id="UP000217211"/>
    </source>
</evidence>
<evidence type="ECO:0000256" key="3">
    <source>
        <dbReference type="ARBA" id="ARBA00022475"/>
    </source>
</evidence>
<feature type="transmembrane region" description="Helical" evidence="7">
    <location>
        <begin position="266"/>
        <end position="286"/>
    </location>
</feature>
<evidence type="ECO:0000256" key="6">
    <source>
        <dbReference type="ARBA" id="ARBA00023136"/>
    </source>
</evidence>
<dbReference type="Proteomes" id="UP000217211">
    <property type="component" value="Chromosome"/>
</dbReference>
<dbReference type="PIRSF" id="PIRSF004810">
    <property type="entry name" value="ChrA"/>
    <property type="match status" value="1"/>
</dbReference>
<evidence type="ECO:0000256" key="4">
    <source>
        <dbReference type="ARBA" id="ARBA00022692"/>
    </source>
</evidence>
<feature type="transmembrane region" description="Helical" evidence="7">
    <location>
        <begin position="101"/>
        <end position="124"/>
    </location>
</feature>
<organism evidence="8 9">
    <name type="scientific">Sinorhizobium sojae CCBAU 05684</name>
    <dbReference type="NCBI Taxonomy" id="716928"/>
    <lineage>
        <taxon>Bacteria</taxon>
        <taxon>Pseudomonadati</taxon>
        <taxon>Pseudomonadota</taxon>
        <taxon>Alphaproteobacteria</taxon>
        <taxon>Hyphomicrobiales</taxon>
        <taxon>Rhizobiaceae</taxon>
        <taxon>Sinorhizobium/Ensifer group</taxon>
        <taxon>Sinorhizobium</taxon>
    </lineage>
</organism>
<dbReference type="AlphaFoldDB" id="A0A249P7G7"/>
<dbReference type="NCBIfam" id="TIGR00937">
    <property type="entry name" value="2A51"/>
    <property type="match status" value="1"/>
</dbReference>
<dbReference type="GO" id="GO:0005886">
    <property type="term" value="C:plasma membrane"/>
    <property type="evidence" value="ECO:0007669"/>
    <property type="project" value="UniProtKB-SubCell"/>
</dbReference>
<keyword evidence="6 7" id="KW-0472">Membrane</keyword>
<gene>
    <name evidence="8" type="ORF">SJ05684_c03950</name>
</gene>
<dbReference type="InterPro" id="IPR003370">
    <property type="entry name" value="Chromate_transpt"/>
</dbReference>
<keyword evidence="4 7" id="KW-0812">Transmembrane</keyword>
<dbReference type="PANTHER" id="PTHR33567:SF3">
    <property type="entry name" value="CHROMATE ION TRANSPORTER (EUROFUNG)"/>
    <property type="match status" value="1"/>
</dbReference>
<sequence>MGIPRRQGEADVNEQGLVGLAPAHPTFSEAAKVWAKIGLLSFGGPAGQIALMHRELVEERRWISESRFLHALNYCMLLPGPEAQQLAAYIGWLLHGTRGGVVAGMLFVIPGFFVILALSSAYALFQETGWLASLFYGLKAAVLAIVIEALVRLSRRALKTGFDRLLALAAFLGLFVFALPFPLVVVSAGVVGYAVARRAPVHRTASQAAKAPDLPSVIGADFPEARPSTKRAVAVVALWGGLWLTPFLIIWGALGGANIYSDIGVFFSQMAVVTFGGAYAVLSYVAQQAVETYHWLRPGEMVDGLALAETTPGPLVLVLAFVGFMGAYRAAIGIDPLTSGLLGATLATWVTFVPCFLWIFLGAPYVERLRANVALSGALSAISAAVAGVILNLAVWFGLHVLFRRVERLESGPISLPLPDPATLEPTALFLTMLAAASLLWWKRGILETLALCAGAGWLLTLL</sequence>